<evidence type="ECO:0000259" key="3">
    <source>
        <dbReference type="PROSITE" id="PS50157"/>
    </source>
</evidence>
<dbReference type="InterPro" id="IPR000477">
    <property type="entry name" value="RT_dom"/>
</dbReference>
<evidence type="ECO:0000256" key="1">
    <source>
        <dbReference type="PROSITE-ProRule" id="PRU00042"/>
    </source>
</evidence>
<dbReference type="OrthoDB" id="6628767at2759"/>
<organism evidence="4 5">
    <name type="scientific">Aphis craccivora</name>
    <name type="common">Cowpea aphid</name>
    <dbReference type="NCBI Taxonomy" id="307492"/>
    <lineage>
        <taxon>Eukaryota</taxon>
        <taxon>Metazoa</taxon>
        <taxon>Ecdysozoa</taxon>
        <taxon>Arthropoda</taxon>
        <taxon>Hexapoda</taxon>
        <taxon>Insecta</taxon>
        <taxon>Pterygota</taxon>
        <taxon>Neoptera</taxon>
        <taxon>Paraneoptera</taxon>
        <taxon>Hemiptera</taxon>
        <taxon>Sternorrhyncha</taxon>
        <taxon>Aphidomorpha</taxon>
        <taxon>Aphidoidea</taxon>
        <taxon>Aphididae</taxon>
        <taxon>Aphidini</taxon>
        <taxon>Aphis</taxon>
        <taxon>Aphis</taxon>
    </lineage>
</organism>
<keyword evidence="5" id="KW-1185">Reference proteome</keyword>
<feature type="compositionally biased region" description="Low complexity" evidence="2">
    <location>
        <begin position="263"/>
        <end position="279"/>
    </location>
</feature>
<dbReference type="PROSITE" id="PS50157">
    <property type="entry name" value="ZINC_FINGER_C2H2_2"/>
    <property type="match status" value="1"/>
</dbReference>
<feature type="region of interest" description="Disordered" evidence="2">
    <location>
        <begin position="152"/>
        <end position="225"/>
    </location>
</feature>
<gene>
    <name evidence="4" type="ORF">FWK35_00008504</name>
</gene>
<keyword evidence="1" id="KW-0479">Metal-binding</keyword>
<dbReference type="CDD" id="cd01650">
    <property type="entry name" value="RT_nLTR_like"/>
    <property type="match status" value="1"/>
</dbReference>
<evidence type="ECO:0000313" key="4">
    <source>
        <dbReference type="EMBL" id="KAF0758645.1"/>
    </source>
</evidence>
<sequence length="657" mass="71848">MSDCSSPMEGIAWIPAKRRQSALEGRTLTRWYPLPTTANCSARFRVKVWTSAKQSVVRHIRDLHDEVETTEIRCVGCRIMLGVRPGAHKCTVAIEGASDVIERYSCSVDGCSESFLSKQSLTNHPIKLHDRCVGGDARVPLRDVQRILIDNTSPDTSGTVSPTGITTGVPRTPASNIPDPTGGSPLSTAADMLSSVPGQETRPGHKVAHPCPPLPTTRRPPGTGDKLSFRLPPPSPLHRESLRNEAYNIVVASPELWQPRIPSSAASSSSASRGVADSSGDQHSLSRLRICRRMDEALLAPDDSSTPLHAFYERFHALTREPCTEAARTTLVSLVDEMTAEAAVIVKLPVRAPGATINRPALDPNDSQGIQTLCRLNRRRAVRLIVLGEGSACDFLVQEVDRHFRSVCAQWKCDKSIFKRTDGWDPMPTGPFCSGDVQKRFGKFENTAPGDDGLTYRHWKRLDPVCSGLTEVLNTCLKHRRIPPSWKRAVTILIYKKSAKDDISNWWPISLCRTLYKLYAGCVARRLTECFVANVVLSPCKKGFLPADGAFEHVHTLNRVLEKARNSKFNQCVAWLDVSNAFGAILHAALDAAICCGDAGDVLRDMARDIYEGASSNVSVSGGKTSDILVRSVIKQGCPLSGLLVIMSIDPVVRLLP</sequence>
<proteinExistence type="predicted"/>
<comment type="caution">
    <text evidence="4">The sequence shown here is derived from an EMBL/GenBank/DDBJ whole genome shotgun (WGS) entry which is preliminary data.</text>
</comment>
<keyword evidence="1" id="KW-0863">Zinc-finger</keyword>
<dbReference type="GO" id="GO:0008270">
    <property type="term" value="F:zinc ion binding"/>
    <property type="evidence" value="ECO:0007669"/>
    <property type="project" value="UniProtKB-KW"/>
</dbReference>
<feature type="region of interest" description="Disordered" evidence="2">
    <location>
        <begin position="260"/>
        <end position="284"/>
    </location>
</feature>
<feature type="domain" description="C2H2-type" evidence="3">
    <location>
        <begin position="104"/>
        <end position="129"/>
    </location>
</feature>
<evidence type="ECO:0000313" key="5">
    <source>
        <dbReference type="Proteomes" id="UP000478052"/>
    </source>
</evidence>
<dbReference type="Pfam" id="PF00078">
    <property type="entry name" value="RVT_1"/>
    <property type="match status" value="1"/>
</dbReference>
<dbReference type="Proteomes" id="UP000478052">
    <property type="component" value="Unassembled WGS sequence"/>
</dbReference>
<feature type="compositionally biased region" description="Polar residues" evidence="2">
    <location>
        <begin position="152"/>
        <end position="166"/>
    </location>
</feature>
<protein>
    <submittedName>
        <fullName evidence="4">C2H2-type domain-containing protein</fullName>
    </submittedName>
</protein>
<dbReference type="PANTHER" id="PTHR19446">
    <property type="entry name" value="REVERSE TRANSCRIPTASES"/>
    <property type="match status" value="1"/>
</dbReference>
<accession>A0A6G0YMQ4</accession>
<evidence type="ECO:0000256" key="2">
    <source>
        <dbReference type="SAM" id="MobiDB-lite"/>
    </source>
</evidence>
<dbReference type="InterPro" id="IPR013087">
    <property type="entry name" value="Znf_C2H2_type"/>
</dbReference>
<name>A0A6G0YMQ4_APHCR</name>
<dbReference type="EMBL" id="VUJU01003243">
    <property type="protein sequence ID" value="KAF0758645.1"/>
    <property type="molecule type" value="Genomic_DNA"/>
</dbReference>
<dbReference type="PROSITE" id="PS00028">
    <property type="entry name" value="ZINC_FINGER_C2H2_1"/>
    <property type="match status" value="1"/>
</dbReference>
<dbReference type="AlphaFoldDB" id="A0A6G0YMQ4"/>
<keyword evidence="1" id="KW-0862">Zinc</keyword>
<reference evidence="4 5" key="1">
    <citation type="submission" date="2019-08" db="EMBL/GenBank/DDBJ databases">
        <title>Whole genome of Aphis craccivora.</title>
        <authorList>
            <person name="Voronova N.V."/>
            <person name="Shulinski R.S."/>
            <person name="Bandarenka Y.V."/>
            <person name="Zhorov D.G."/>
            <person name="Warner D."/>
        </authorList>
    </citation>
    <scope>NUCLEOTIDE SEQUENCE [LARGE SCALE GENOMIC DNA]</scope>
    <source>
        <strain evidence="4">180601</strain>
        <tissue evidence="4">Whole Body</tissue>
    </source>
</reference>